<proteinExistence type="predicted"/>
<sequence length="385" mass="40720">MQSQSCDPQLRACSMKVKLEVPAGKQAGMAPSRSLPRCASELGDPPSPFSSNPAHHPASQPTTPSGLSASYAAKPGAGSPPSTPGKAKSKPTTPAAAMAAYYASQWSPRRLMQRAARAFRSSRSRRVRSKDLAAGEERGSSPTSKVSDTACAVSLGGGGAAAAELARNEGNGDTAAGVEQQQQEEEERHDHPDVVPEKIIHEMNHHAAPVVAEDDCGAMTAAPAEDECDAKTAPAEEGKENEKETAAAAATEEVEVESPKKGAAPAPAAEPVAAAAEEVADKFVAVVKEAIRKHEEEQGDKKGAARKFQGSRVRTAMEARAESEQPRRWEATPRSNDVIEEARSKLLEMRQCSRVRALVGAFETVMDSNKQDAAATPRQRCRRSA</sequence>
<evidence type="ECO:0000313" key="3">
    <source>
        <dbReference type="EMBL" id="KAG2656003.1"/>
    </source>
</evidence>
<feature type="region of interest" description="Disordered" evidence="1">
    <location>
        <begin position="294"/>
        <end position="336"/>
    </location>
</feature>
<dbReference type="AlphaFoldDB" id="A0A8T0XFD6"/>
<feature type="compositionally biased region" description="Basic and acidic residues" evidence="1">
    <location>
        <begin position="234"/>
        <end position="245"/>
    </location>
</feature>
<feature type="domain" description="Calmodulin-binding" evidence="2">
    <location>
        <begin position="288"/>
        <end position="366"/>
    </location>
</feature>
<dbReference type="PANTHER" id="PTHR33349">
    <property type="entry name" value="EMB|CAB62594.1"/>
    <property type="match status" value="1"/>
</dbReference>
<dbReference type="InterPro" id="IPR012417">
    <property type="entry name" value="CaM-bd_dom_pln"/>
</dbReference>
<dbReference type="PANTHER" id="PTHR33349:SF39">
    <property type="entry name" value="CALMODULIN-BINDING DOMAIN-CONTAINING PROTEIN"/>
    <property type="match status" value="1"/>
</dbReference>
<feature type="compositionally biased region" description="Low complexity" evidence="1">
    <location>
        <begin position="84"/>
        <end position="96"/>
    </location>
</feature>
<dbReference type="EMBL" id="CM029037">
    <property type="protein sequence ID" value="KAG2656003.1"/>
    <property type="molecule type" value="Genomic_DNA"/>
</dbReference>
<feature type="region of interest" description="Disordered" evidence="1">
    <location>
        <begin position="113"/>
        <end position="197"/>
    </location>
</feature>
<feature type="region of interest" description="Disordered" evidence="1">
    <location>
        <begin position="23"/>
        <end position="96"/>
    </location>
</feature>
<feature type="compositionally biased region" description="Basic and acidic residues" evidence="1">
    <location>
        <begin position="294"/>
        <end position="303"/>
    </location>
</feature>
<name>A0A8T0XFD6_PANVG</name>
<accession>A0A8T0XFD6</accession>
<feature type="region of interest" description="Disordered" evidence="1">
    <location>
        <begin position="366"/>
        <end position="385"/>
    </location>
</feature>
<feature type="compositionally biased region" description="Basic and acidic residues" evidence="1">
    <location>
        <begin position="186"/>
        <end position="197"/>
    </location>
</feature>
<keyword evidence="4" id="KW-1185">Reference proteome</keyword>
<feature type="compositionally biased region" description="Basic and acidic residues" evidence="1">
    <location>
        <begin position="129"/>
        <end position="139"/>
    </location>
</feature>
<organism evidence="3 4">
    <name type="scientific">Panicum virgatum</name>
    <name type="common">Blackwell switchgrass</name>
    <dbReference type="NCBI Taxonomy" id="38727"/>
    <lineage>
        <taxon>Eukaryota</taxon>
        <taxon>Viridiplantae</taxon>
        <taxon>Streptophyta</taxon>
        <taxon>Embryophyta</taxon>
        <taxon>Tracheophyta</taxon>
        <taxon>Spermatophyta</taxon>
        <taxon>Magnoliopsida</taxon>
        <taxon>Liliopsida</taxon>
        <taxon>Poales</taxon>
        <taxon>Poaceae</taxon>
        <taxon>PACMAD clade</taxon>
        <taxon>Panicoideae</taxon>
        <taxon>Panicodae</taxon>
        <taxon>Paniceae</taxon>
        <taxon>Panicinae</taxon>
        <taxon>Panicum</taxon>
        <taxon>Panicum sect. Hiantes</taxon>
    </lineage>
</organism>
<dbReference type="OrthoDB" id="1939646at2759"/>
<comment type="caution">
    <text evidence="3">The sequence shown here is derived from an EMBL/GenBank/DDBJ whole genome shotgun (WGS) entry which is preliminary data.</text>
</comment>
<feature type="compositionally biased region" description="Low complexity" evidence="1">
    <location>
        <begin position="161"/>
        <end position="172"/>
    </location>
</feature>
<feature type="compositionally biased region" description="Basic and acidic residues" evidence="1">
    <location>
        <begin position="315"/>
        <end position="331"/>
    </location>
</feature>
<evidence type="ECO:0000259" key="2">
    <source>
        <dbReference type="Pfam" id="PF07839"/>
    </source>
</evidence>
<evidence type="ECO:0000256" key="1">
    <source>
        <dbReference type="SAM" id="MobiDB-lite"/>
    </source>
</evidence>
<dbReference type="Proteomes" id="UP000823388">
    <property type="component" value="Chromosome 1K"/>
</dbReference>
<evidence type="ECO:0000313" key="4">
    <source>
        <dbReference type="Proteomes" id="UP000823388"/>
    </source>
</evidence>
<dbReference type="Pfam" id="PF07839">
    <property type="entry name" value="CaM_binding"/>
    <property type="match status" value="1"/>
</dbReference>
<protein>
    <recommendedName>
        <fullName evidence="2">Calmodulin-binding domain-containing protein</fullName>
    </recommendedName>
</protein>
<gene>
    <name evidence="3" type="ORF">PVAP13_1KG047600</name>
</gene>
<dbReference type="GO" id="GO:0005516">
    <property type="term" value="F:calmodulin binding"/>
    <property type="evidence" value="ECO:0007669"/>
    <property type="project" value="InterPro"/>
</dbReference>
<reference evidence="3" key="1">
    <citation type="submission" date="2020-05" db="EMBL/GenBank/DDBJ databases">
        <title>WGS assembly of Panicum virgatum.</title>
        <authorList>
            <person name="Lovell J.T."/>
            <person name="Jenkins J."/>
            <person name="Shu S."/>
            <person name="Juenger T.E."/>
            <person name="Schmutz J."/>
        </authorList>
    </citation>
    <scope>NUCLEOTIDE SEQUENCE</scope>
    <source>
        <strain evidence="3">AP13</strain>
    </source>
</reference>
<feature type="compositionally biased region" description="Polar residues" evidence="1">
    <location>
        <begin position="49"/>
        <end position="68"/>
    </location>
</feature>
<feature type="region of interest" description="Disordered" evidence="1">
    <location>
        <begin position="220"/>
        <end position="269"/>
    </location>
</feature>